<dbReference type="InterPro" id="IPR023393">
    <property type="entry name" value="START-like_dom_sf"/>
</dbReference>
<reference evidence="3 4" key="1">
    <citation type="submission" date="2024-01" db="EMBL/GenBank/DDBJ databases">
        <title>Uliginosibacterium soil sp. nov.</title>
        <authorList>
            <person name="Lv Y."/>
        </authorList>
    </citation>
    <scope>NUCLEOTIDE SEQUENCE [LARGE SCALE GENOMIC DNA]</scope>
    <source>
        <strain evidence="3 4">H3</strain>
    </source>
</reference>
<evidence type="ECO:0000259" key="2">
    <source>
        <dbReference type="Pfam" id="PF08327"/>
    </source>
</evidence>
<feature type="domain" description="Activator of Hsp90 ATPase homologue 1/2-like C-terminal" evidence="2">
    <location>
        <begin position="18"/>
        <end position="151"/>
    </location>
</feature>
<accession>A0ABU6K717</accession>
<dbReference type="CDD" id="cd07814">
    <property type="entry name" value="SRPBCC_CalC_Aha1-like"/>
    <property type="match status" value="1"/>
</dbReference>
<comment type="similarity">
    <text evidence="1">Belongs to the AHA1 family.</text>
</comment>
<sequence length="164" mass="19109">MTASINPVQELRITRFFDAPRELVFEVWSKAEHQVHWMGPTDFTVPSCEIDFRVGGRYRTCIVEPTGVEYWIRGEYREIVAPARLVFTFAWEEEGERGMETLVTLQFFDEGDGTRSRTRMEFLQTPFQSLAERDGHDTGWTQCFERLRAYVATQSLGERAREGV</sequence>
<evidence type="ECO:0000313" key="4">
    <source>
        <dbReference type="Proteomes" id="UP001331561"/>
    </source>
</evidence>
<dbReference type="RefSeq" id="WP_327600393.1">
    <property type="nucleotide sequence ID" value="NZ_JAYXHS010000003.1"/>
</dbReference>
<dbReference type="EMBL" id="JAYXHS010000003">
    <property type="protein sequence ID" value="MEC5387424.1"/>
    <property type="molecule type" value="Genomic_DNA"/>
</dbReference>
<keyword evidence="4" id="KW-1185">Reference proteome</keyword>
<proteinExistence type="inferred from homology"/>
<gene>
    <name evidence="3" type="ORF">VVD49_16965</name>
</gene>
<name>A0ABU6K717_9RHOO</name>
<dbReference type="SUPFAM" id="SSF55961">
    <property type="entry name" value="Bet v1-like"/>
    <property type="match status" value="1"/>
</dbReference>
<protein>
    <submittedName>
        <fullName evidence="3">SRPBCC domain-containing protein</fullName>
    </submittedName>
</protein>
<evidence type="ECO:0000256" key="1">
    <source>
        <dbReference type="ARBA" id="ARBA00006817"/>
    </source>
</evidence>
<organism evidence="3 4">
    <name type="scientific">Uliginosibacterium silvisoli</name>
    <dbReference type="NCBI Taxonomy" id="3114758"/>
    <lineage>
        <taxon>Bacteria</taxon>
        <taxon>Pseudomonadati</taxon>
        <taxon>Pseudomonadota</taxon>
        <taxon>Betaproteobacteria</taxon>
        <taxon>Rhodocyclales</taxon>
        <taxon>Zoogloeaceae</taxon>
        <taxon>Uliginosibacterium</taxon>
    </lineage>
</organism>
<dbReference type="Gene3D" id="3.30.530.20">
    <property type="match status" value="1"/>
</dbReference>
<dbReference type="Pfam" id="PF08327">
    <property type="entry name" value="AHSA1"/>
    <property type="match status" value="1"/>
</dbReference>
<comment type="caution">
    <text evidence="3">The sequence shown here is derived from an EMBL/GenBank/DDBJ whole genome shotgun (WGS) entry which is preliminary data.</text>
</comment>
<dbReference type="Proteomes" id="UP001331561">
    <property type="component" value="Unassembled WGS sequence"/>
</dbReference>
<evidence type="ECO:0000313" key="3">
    <source>
        <dbReference type="EMBL" id="MEC5387424.1"/>
    </source>
</evidence>
<dbReference type="InterPro" id="IPR013538">
    <property type="entry name" value="ASHA1/2-like_C"/>
</dbReference>